<dbReference type="RefSeq" id="WP_150075623.1">
    <property type="nucleotide sequence ID" value="NZ_VWOX01000003.1"/>
</dbReference>
<reference evidence="1 2" key="1">
    <citation type="submission" date="2019-08" db="EMBL/GenBank/DDBJ databases">
        <authorList>
            <person name="Dhanesh K."/>
            <person name="Kumar G."/>
            <person name="Sasikala C."/>
            <person name="Venkata Ramana C."/>
        </authorList>
    </citation>
    <scope>NUCLEOTIDE SEQUENCE [LARGE SCALE GENOMIC DNA]</scope>
    <source>
        <strain evidence="1 2">JC645</strain>
    </source>
</reference>
<sequence>MLDFEGSRNEFLNLLAEMGEEPAFVARARAPELALDGLLQSCLAKRDELLRWPQFHFSILASRVQRDWSRLSRWMKGSDAVRRLENLDAELSLPQSPRPSWIVRDRSALQRFVESGTRFNIHWQDFLECLDLEAVNRPRHDFNRYYVIEKACAFGSERFCQDFIPLDMIDHPFLIRRFPPLQLPELA</sequence>
<organism evidence="1 2">
    <name type="scientific">Roseiconus nitratireducens</name>
    <dbReference type="NCBI Taxonomy" id="2605748"/>
    <lineage>
        <taxon>Bacteria</taxon>
        <taxon>Pseudomonadati</taxon>
        <taxon>Planctomycetota</taxon>
        <taxon>Planctomycetia</taxon>
        <taxon>Pirellulales</taxon>
        <taxon>Pirellulaceae</taxon>
        <taxon>Roseiconus</taxon>
    </lineage>
</organism>
<dbReference type="Proteomes" id="UP000324479">
    <property type="component" value="Unassembled WGS sequence"/>
</dbReference>
<gene>
    <name evidence="1" type="ORF">FYK55_06785</name>
</gene>
<proteinExistence type="predicted"/>
<accession>A0A5M6DD71</accession>
<keyword evidence="2" id="KW-1185">Reference proteome</keyword>
<evidence type="ECO:0000313" key="2">
    <source>
        <dbReference type="Proteomes" id="UP000324479"/>
    </source>
</evidence>
<protein>
    <submittedName>
        <fullName evidence="1">Uncharacterized protein</fullName>
    </submittedName>
</protein>
<dbReference type="AlphaFoldDB" id="A0A5M6DD71"/>
<comment type="caution">
    <text evidence="1">The sequence shown here is derived from an EMBL/GenBank/DDBJ whole genome shotgun (WGS) entry which is preliminary data.</text>
</comment>
<name>A0A5M6DD71_9BACT</name>
<dbReference type="EMBL" id="VWOX01000003">
    <property type="protein sequence ID" value="KAA5545353.1"/>
    <property type="molecule type" value="Genomic_DNA"/>
</dbReference>
<evidence type="ECO:0000313" key="1">
    <source>
        <dbReference type="EMBL" id="KAA5545353.1"/>
    </source>
</evidence>